<feature type="binding site" evidence="4">
    <location>
        <position position="313"/>
    </location>
    <ligand>
        <name>1D-myo-inositol 2-(L-cysteinylamino)-2-deoxy-alpha-D-glucopyranoside</name>
        <dbReference type="ChEBI" id="CHEBI:58887"/>
    </ligand>
</feature>
<dbReference type="Proteomes" id="UP000199639">
    <property type="component" value="Unassembled WGS sequence"/>
</dbReference>
<feature type="binding site" evidence="4">
    <location>
        <position position="228"/>
    </location>
    <ligand>
        <name>1D-myo-inositol 2-(L-cysteinylamino)-2-deoxy-alpha-D-glucopyranoside</name>
        <dbReference type="ChEBI" id="CHEBI:58887"/>
    </ligand>
</feature>
<feature type="binding site" evidence="4">
    <location>
        <begin position="103"/>
        <end position="105"/>
    </location>
    <ligand>
        <name>acetyl-CoA</name>
        <dbReference type="ChEBI" id="CHEBI:57288"/>
        <label>1</label>
    </ligand>
</feature>
<dbReference type="InterPro" id="IPR050680">
    <property type="entry name" value="YpeA/RimI_acetyltransf"/>
</dbReference>
<keyword evidence="2 4" id="KW-0677">Repeat</keyword>
<sequence>MNEFRILFALSTADAAGLATFRRVAAGALAFDGYAPFNEQALYDLQAGLRTAYLVRVAGHEFETGHVPVMAASTGSTNGDGHVGAAATIVVGAALGGRGEIDLVISPEYRRRGFGRTAFRELAATEPNGLTAWSHGDHPAARALAIELRFVAARTLLELRKPLFSAEAGAGASDAAPEAEVAGEAEAASASGAGASVLGDASISGFRVGVDDAEWVALNALVFTSHPEQGAITEADLAARQAEDWFDADDFLILRDADGRMIGYNWLKVDGAIGEIYVVGVHPDAAGRGLGRVLMQAGLQRLADAGCTSAALYVEADSLGPVHLYRALGFTDHTVDVQYRRLAG</sequence>
<dbReference type="HAMAP" id="MF_01698">
    <property type="entry name" value="MshD"/>
    <property type="match status" value="1"/>
</dbReference>
<evidence type="ECO:0000256" key="2">
    <source>
        <dbReference type="ARBA" id="ARBA00022737"/>
    </source>
</evidence>
<dbReference type="GO" id="GO:0035447">
    <property type="term" value="F:mycothiol synthase activity"/>
    <property type="evidence" value="ECO:0007669"/>
    <property type="project" value="UniProtKB-UniRule"/>
</dbReference>
<keyword evidence="9" id="KW-1185">Reference proteome</keyword>
<evidence type="ECO:0000256" key="3">
    <source>
        <dbReference type="ARBA" id="ARBA00023315"/>
    </source>
</evidence>
<comment type="similarity">
    <text evidence="4">Belongs to the acetyltransferase family. MshD subfamily.</text>
</comment>
<evidence type="ECO:0000256" key="4">
    <source>
        <dbReference type="HAMAP-Rule" id="MF_01698"/>
    </source>
</evidence>
<dbReference type="EMBL" id="FNIB01000014">
    <property type="protein sequence ID" value="SDO27886.1"/>
    <property type="molecule type" value="Genomic_DNA"/>
</dbReference>
<reference evidence="7 9" key="2">
    <citation type="submission" date="2019-03" db="EMBL/GenBank/DDBJ databases">
        <title>Genomics of glacier-inhabiting Cryobacterium strains.</title>
        <authorList>
            <person name="Liu Q."/>
            <person name="Xin Y.-H."/>
        </authorList>
    </citation>
    <scope>NUCLEOTIDE SEQUENCE [LARGE SCALE GENOMIC DNA]</scope>
    <source>
        <strain evidence="7 9">Hh8</strain>
    </source>
</reference>
<comment type="function">
    <text evidence="4">Catalyzes the transfer of acetyl from acetyl-CoA to desacetylmycothiol (Cys-GlcN-Ins) to form mycothiol.</text>
</comment>
<dbReference type="SUPFAM" id="SSF55729">
    <property type="entry name" value="Acyl-CoA N-acyltransferases (Nat)"/>
    <property type="match status" value="2"/>
</dbReference>
<dbReference type="EC" id="2.3.1.189" evidence="4"/>
<dbReference type="NCBIfam" id="TIGR03448">
    <property type="entry name" value="mycothiol_MshD"/>
    <property type="match status" value="1"/>
</dbReference>
<dbReference type="PIRSF" id="PIRSF021524">
    <property type="entry name" value="MSH_acetyltransferase"/>
    <property type="match status" value="1"/>
</dbReference>
<evidence type="ECO:0000256" key="1">
    <source>
        <dbReference type="ARBA" id="ARBA00022679"/>
    </source>
</evidence>
<gene>
    <name evidence="4 7" type="primary">mshD</name>
    <name evidence="7" type="ORF">E3O21_10890</name>
    <name evidence="6" type="ORF">SAMN05216368_11420</name>
</gene>
<evidence type="ECO:0000313" key="9">
    <source>
        <dbReference type="Proteomes" id="UP000298252"/>
    </source>
</evidence>
<feature type="binding site" evidence="4">
    <location>
        <begin position="286"/>
        <end position="292"/>
    </location>
    <ligand>
        <name>acetyl-CoA</name>
        <dbReference type="ChEBI" id="CHEBI:57288"/>
        <label>2</label>
    </ligand>
</feature>
<comment type="catalytic activity">
    <reaction evidence="4">
        <text>1D-myo-inositol 2-(L-cysteinylamino)-2-deoxy-alpha-D-glucopyranoside + acetyl-CoA = mycothiol + CoA + H(+)</text>
        <dbReference type="Rhea" id="RHEA:26172"/>
        <dbReference type="ChEBI" id="CHEBI:15378"/>
        <dbReference type="ChEBI" id="CHEBI:16768"/>
        <dbReference type="ChEBI" id="CHEBI:57287"/>
        <dbReference type="ChEBI" id="CHEBI:57288"/>
        <dbReference type="ChEBI" id="CHEBI:58887"/>
        <dbReference type="EC" id="2.3.1.189"/>
    </reaction>
</comment>
<comment type="caution">
    <text evidence="4">Lacks conserved residue(s) required for the propagation of feature annotation.</text>
</comment>
<name>A0A4R8V4X5_9MICO</name>
<dbReference type="CDD" id="cd04301">
    <property type="entry name" value="NAT_SF"/>
    <property type="match status" value="1"/>
</dbReference>
<evidence type="ECO:0000313" key="8">
    <source>
        <dbReference type="Proteomes" id="UP000199639"/>
    </source>
</evidence>
<dbReference type="RefSeq" id="WP_092341822.1">
    <property type="nucleotide sequence ID" value="NZ_FNIB01000014.1"/>
</dbReference>
<dbReference type="GO" id="GO:0010125">
    <property type="term" value="P:mycothiol biosynthetic process"/>
    <property type="evidence" value="ECO:0007669"/>
    <property type="project" value="UniProtKB-UniRule"/>
</dbReference>
<dbReference type="Proteomes" id="UP000298252">
    <property type="component" value="Unassembled WGS sequence"/>
</dbReference>
<dbReference type="PANTHER" id="PTHR43420">
    <property type="entry name" value="ACETYLTRANSFERASE"/>
    <property type="match status" value="1"/>
</dbReference>
<dbReference type="InterPro" id="IPR017813">
    <property type="entry name" value="Mycothiol_AcTrfase"/>
</dbReference>
<proteinExistence type="inferred from homology"/>
<dbReference type="Gene3D" id="3.40.630.30">
    <property type="match status" value="1"/>
</dbReference>
<feature type="binding site" evidence="4">
    <location>
        <begin position="279"/>
        <end position="281"/>
    </location>
    <ligand>
        <name>acetyl-CoA</name>
        <dbReference type="ChEBI" id="CHEBI:57288"/>
        <label>2</label>
    </ligand>
</feature>
<keyword evidence="3 4" id="KW-0012">Acyltransferase</keyword>
<protein>
    <recommendedName>
        <fullName evidence="4">Mycothiol acetyltransferase</fullName>
        <shortName evidence="4">MSH acetyltransferase</shortName>
        <ecNumber evidence="4">2.3.1.189</ecNumber>
    </recommendedName>
    <alternativeName>
        <fullName evidence="4">Mycothiol synthase</fullName>
    </alternativeName>
</protein>
<dbReference type="STRING" id="1424659.SAMN05216368_11420"/>
<evidence type="ECO:0000313" key="7">
    <source>
        <dbReference type="EMBL" id="TFB76653.1"/>
    </source>
</evidence>
<evidence type="ECO:0000259" key="5">
    <source>
        <dbReference type="PROSITE" id="PS51186"/>
    </source>
</evidence>
<feature type="binding site" evidence="4">
    <location>
        <position position="39"/>
    </location>
    <ligand>
        <name>1D-myo-inositol 2-(L-cysteinylamino)-2-deoxy-alpha-D-glucopyranoside</name>
        <dbReference type="ChEBI" id="CHEBI:58887"/>
    </ligand>
</feature>
<comment type="subunit">
    <text evidence="4">Monomer.</text>
</comment>
<feature type="domain" description="N-acetyltransferase" evidence="5">
    <location>
        <begin position="216"/>
        <end position="344"/>
    </location>
</feature>
<dbReference type="PROSITE" id="PS51186">
    <property type="entry name" value="GNAT"/>
    <property type="match status" value="1"/>
</dbReference>
<dbReference type="AlphaFoldDB" id="A0A4R8V4X5"/>
<feature type="binding site" evidence="4">
    <location>
        <position position="275"/>
    </location>
    <ligand>
        <name>1D-myo-inositol 2-(L-cysteinylamino)-2-deoxy-alpha-D-glucopyranoside</name>
        <dbReference type="ChEBI" id="CHEBI:58887"/>
    </ligand>
</feature>
<accession>A0A4R8V4X5</accession>
<keyword evidence="1 4" id="KW-0808">Transferase</keyword>
<evidence type="ECO:0000313" key="6">
    <source>
        <dbReference type="EMBL" id="SDO27886.1"/>
    </source>
</evidence>
<dbReference type="InterPro" id="IPR016181">
    <property type="entry name" value="Acyl_CoA_acyltransferase"/>
</dbReference>
<organism evidence="6 8">
    <name type="scientific">Cryobacterium flavum</name>
    <dbReference type="NCBI Taxonomy" id="1424659"/>
    <lineage>
        <taxon>Bacteria</taxon>
        <taxon>Bacillati</taxon>
        <taxon>Actinomycetota</taxon>
        <taxon>Actinomycetes</taxon>
        <taxon>Micrococcales</taxon>
        <taxon>Microbacteriaceae</taxon>
        <taxon>Cryobacterium</taxon>
    </lineage>
</organism>
<feature type="binding site" evidence="4">
    <location>
        <position position="268"/>
    </location>
    <ligand>
        <name>1D-myo-inositol 2-(L-cysteinylamino)-2-deoxy-alpha-D-glucopyranoside</name>
        <dbReference type="ChEBI" id="CHEBI:58887"/>
    </ligand>
</feature>
<dbReference type="Pfam" id="PF00583">
    <property type="entry name" value="Acetyltransf_1"/>
    <property type="match status" value="1"/>
</dbReference>
<dbReference type="InterPro" id="IPR000182">
    <property type="entry name" value="GNAT_dom"/>
</dbReference>
<reference evidence="6 8" key="1">
    <citation type="submission" date="2016-10" db="EMBL/GenBank/DDBJ databases">
        <authorList>
            <person name="Varghese N."/>
            <person name="Submissions S."/>
        </authorList>
    </citation>
    <scope>NUCLEOTIDE SEQUENCE [LARGE SCALE GENOMIC DNA]</scope>
    <source>
        <strain evidence="6 8">CGMCC 1.11215</strain>
    </source>
</reference>
<dbReference type="EMBL" id="SOFD01000027">
    <property type="protein sequence ID" value="TFB76653.1"/>
    <property type="molecule type" value="Genomic_DNA"/>
</dbReference>